<keyword evidence="6" id="KW-1185">Reference proteome</keyword>
<dbReference type="InterPro" id="IPR036873">
    <property type="entry name" value="Rhodanese-like_dom_sf"/>
</dbReference>
<dbReference type="CDD" id="cd01448">
    <property type="entry name" value="TST_Repeat_1"/>
    <property type="match status" value="1"/>
</dbReference>
<keyword evidence="2" id="KW-0808">Transferase</keyword>
<dbReference type="KEGG" id="gph:GEMMAAP_11410"/>
<dbReference type="EMBL" id="CP011454">
    <property type="protein sequence ID" value="AMW05250.1"/>
    <property type="molecule type" value="Genomic_DNA"/>
</dbReference>
<dbReference type="InterPro" id="IPR051126">
    <property type="entry name" value="Thiosulfate_sulfurtransferase"/>
</dbReference>
<reference evidence="5 6" key="2">
    <citation type="journal article" date="2016" name="Environ. Microbiol. Rep.">
        <title>Metagenomic evidence for the presence of phototrophic Gemmatimonadetes bacteria in diverse environments.</title>
        <authorList>
            <person name="Zeng Y."/>
            <person name="Baumbach J."/>
            <person name="Barbosa E.G."/>
            <person name="Azevedo V."/>
            <person name="Zhang C."/>
            <person name="Koblizek M."/>
        </authorList>
    </citation>
    <scope>NUCLEOTIDE SEQUENCE [LARGE SCALE GENOMIC DNA]</scope>
    <source>
        <strain evidence="5 6">AP64</strain>
    </source>
</reference>
<keyword evidence="1" id="KW-0677">Repeat</keyword>
<gene>
    <name evidence="5" type="ORF">GEMMAAP_11410</name>
</gene>
<dbReference type="STRING" id="1379270.GEMMAAP_11410"/>
<proteinExistence type="predicted"/>
<dbReference type="Gene3D" id="3.40.250.10">
    <property type="entry name" value="Rhodanese-like domain"/>
    <property type="match status" value="2"/>
</dbReference>
<dbReference type="PROSITE" id="PS50206">
    <property type="entry name" value="RHODANESE_3"/>
    <property type="match status" value="2"/>
</dbReference>
<feature type="chain" id="PRO_5007506957" description="Sulfurtransferase" evidence="3">
    <location>
        <begin position="30"/>
        <end position="317"/>
    </location>
</feature>
<evidence type="ECO:0000256" key="2">
    <source>
        <dbReference type="RuleBase" id="RU000507"/>
    </source>
</evidence>
<dbReference type="InterPro" id="IPR001307">
    <property type="entry name" value="Thiosulphate_STrfase_CS"/>
</dbReference>
<dbReference type="eggNOG" id="COG2897">
    <property type="taxonomic scope" value="Bacteria"/>
</dbReference>
<dbReference type="PANTHER" id="PTHR43855:SF1">
    <property type="entry name" value="THIOSULFATE SULFURTRANSFERASE"/>
    <property type="match status" value="1"/>
</dbReference>
<reference evidence="5 6" key="1">
    <citation type="journal article" date="2014" name="Proc. Natl. Acad. Sci. U.S.A.">
        <title>Functional type 2 photosynthetic reaction centers found in the rare bacterial phylum Gemmatimonadetes.</title>
        <authorList>
            <person name="Zeng Y."/>
            <person name="Feng F."/>
            <person name="Medova H."/>
            <person name="Dean J."/>
            <person name="Koblizek M."/>
        </authorList>
    </citation>
    <scope>NUCLEOTIDE SEQUENCE [LARGE SCALE GENOMIC DNA]</scope>
    <source>
        <strain evidence="5 6">AP64</strain>
    </source>
</reference>
<evidence type="ECO:0000259" key="4">
    <source>
        <dbReference type="PROSITE" id="PS50206"/>
    </source>
</evidence>
<evidence type="ECO:0000256" key="3">
    <source>
        <dbReference type="SAM" id="SignalP"/>
    </source>
</evidence>
<evidence type="ECO:0000313" key="6">
    <source>
        <dbReference type="Proteomes" id="UP000076404"/>
    </source>
</evidence>
<dbReference type="Proteomes" id="UP000076404">
    <property type="component" value="Chromosome"/>
</dbReference>
<feature type="domain" description="Rhodanese" evidence="4">
    <location>
        <begin position="61"/>
        <end position="173"/>
    </location>
</feature>
<dbReference type="AlphaFoldDB" id="A0A143BL61"/>
<dbReference type="PANTHER" id="PTHR43855">
    <property type="entry name" value="THIOSULFATE SULFURTRANSFERASE"/>
    <property type="match status" value="1"/>
</dbReference>
<name>A0A143BL61_9BACT</name>
<protein>
    <recommendedName>
        <fullName evidence="2">Sulfurtransferase</fullName>
    </recommendedName>
</protein>
<dbReference type="SUPFAM" id="SSF52821">
    <property type="entry name" value="Rhodanese/Cell cycle control phosphatase"/>
    <property type="match status" value="2"/>
</dbReference>
<accession>A0A143BL61</accession>
<keyword evidence="3" id="KW-0732">Signal</keyword>
<organism evidence="5 6">
    <name type="scientific">Gemmatimonas phototrophica</name>
    <dbReference type="NCBI Taxonomy" id="1379270"/>
    <lineage>
        <taxon>Bacteria</taxon>
        <taxon>Pseudomonadati</taxon>
        <taxon>Gemmatimonadota</taxon>
        <taxon>Gemmatimonadia</taxon>
        <taxon>Gemmatimonadales</taxon>
        <taxon>Gemmatimonadaceae</taxon>
        <taxon>Gemmatimonas</taxon>
    </lineage>
</organism>
<dbReference type="GO" id="GO:0004792">
    <property type="term" value="F:thiosulfate-cyanide sulfurtransferase activity"/>
    <property type="evidence" value="ECO:0007669"/>
    <property type="project" value="InterPro"/>
</dbReference>
<feature type="signal peptide" evidence="3">
    <location>
        <begin position="1"/>
        <end position="29"/>
    </location>
</feature>
<sequence>MSVLMPSTSRRWFAVALSTGLLVSACRTAAVAPTPAATPNARGANSAPMLVTTKWVTEHASDRDLVILHVGTKAQYDSGHVAGSRHVSLEDIAIPMQPGALSLQMASTEQLTAWAVRNGIGDQTRVIVVPHDFNLQSATRVFFTLSYLGAGDRVSLMDGGYQAWKNESRAVSTAVPAAAAASTFTPRVRPELIAQVGQVETATQDQSRFIVDARLTRFYNGDGGGYPRPGHIPGAVNIPLSNVSVNGFLRPYTELEALFDAQRVDKSKPVITYCHIGQQATLLWFVATLIGRDARMYDGSFQEWSGSTRPIVGPPGK</sequence>
<dbReference type="SMART" id="SM00450">
    <property type="entry name" value="RHOD"/>
    <property type="match status" value="2"/>
</dbReference>
<dbReference type="PROSITE" id="PS00683">
    <property type="entry name" value="RHODANESE_2"/>
    <property type="match status" value="1"/>
</dbReference>
<feature type="domain" description="Rhodanese" evidence="4">
    <location>
        <begin position="204"/>
        <end position="313"/>
    </location>
</feature>
<evidence type="ECO:0000256" key="1">
    <source>
        <dbReference type="ARBA" id="ARBA00022737"/>
    </source>
</evidence>
<dbReference type="CDD" id="cd01449">
    <property type="entry name" value="TST_Repeat_2"/>
    <property type="match status" value="1"/>
</dbReference>
<evidence type="ECO:0000313" key="5">
    <source>
        <dbReference type="EMBL" id="AMW05250.1"/>
    </source>
</evidence>
<dbReference type="Pfam" id="PF00581">
    <property type="entry name" value="Rhodanese"/>
    <property type="match status" value="2"/>
</dbReference>
<dbReference type="InterPro" id="IPR001763">
    <property type="entry name" value="Rhodanese-like_dom"/>
</dbReference>